<protein>
    <recommendedName>
        <fullName evidence="6">Glutathione S-transferase</fullName>
    </recommendedName>
</protein>
<dbReference type="Pfam" id="PF02798">
    <property type="entry name" value="GST_N"/>
    <property type="match status" value="1"/>
</dbReference>
<dbReference type="PANTHER" id="PTHR42673">
    <property type="entry name" value="MALEYLACETOACETATE ISOMERASE"/>
    <property type="match status" value="1"/>
</dbReference>
<feature type="compositionally biased region" description="Basic and acidic residues" evidence="1">
    <location>
        <begin position="125"/>
        <end position="135"/>
    </location>
</feature>
<dbReference type="Proteomes" id="UP001237642">
    <property type="component" value="Unassembled WGS sequence"/>
</dbReference>
<reference evidence="4" key="2">
    <citation type="submission" date="2023-05" db="EMBL/GenBank/DDBJ databases">
        <authorList>
            <person name="Schelkunov M.I."/>
        </authorList>
    </citation>
    <scope>NUCLEOTIDE SEQUENCE</scope>
    <source>
        <strain evidence="4">Hsosn_3</strain>
        <tissue evidence="4">Leaf</tissue>
    </source>
</reference>
<organism evidence="4 5">
    <name type="scientific">Heracleum sosnowskyi</name>
    <dbReference type="NCBI Taxonomy" id="360622"/>
    <lineage>
        <taxon>Eukaryota</taxon>
        <taxon>Viridiplantae</taxon>
        <taxon>Streptophyta</taxon>
        <taxon>Embryophyta</taxon>
        <taxon>Tracheophyta</taxon>
        <taxon>Spermatophyta</taxon>
        <taxon>Magnoliopsida</taxon>
        <taxon>eudicotyledons</taxon>
        <taxon>Gunneridae</taxon>
        <taxon>Pentapetalae</taxon>
        <taxon>asterids</taxon>
        <taxon>campanulids</taxon>
        <taxon>Apiales</taxon>
        <taxon>Apiaceae</taxon>
        <taxon>Apioideae</taxon>
        <taxon>apioid superclade</taxon>
        <taxon>Tordylieae</taxon>
        <taxon>Tordyliinae</taxon>
        <taxon>Heracleum</taxon>
    </lineage>
</organism>
<feature type="compositionally biased region" description="Basic and acidic residues" evidence="1">
    <location>
        <begin position="164"/>
        <end position="176"/>
    </location>
</feature>
<evidence type="ECO:0000313" key="4">
    <source>
        <dbReference type="EMBL" id="KAK1370530.1"/>
    </source>
</evidence>
<feature type="domain" description="GST N-terminal" evidence="2">
    <location>
        <begin position="18"/>
        <end position="74"/>
    </location>
</feature>
<dbReference type="AlphaFoldDB" id="A0AAD8MCK1"/>
<evidence type="ECO:0000259" key="2">
    <source>
        <dbReference type="PROSITE" id="PS50404"/>
    </source>
</evidence>
<dbReference type="InterPro" id="IPR036249">
    <property type="entry name" value="Thioredoxin-like_sf"/>
</dbReference>
<dbReference type="InterPro" id="IPR004046">
    <property type="entry name" value="GST_C"/>
</dbReference>
<proteinExistence type="predicted"/>
<sequence length="304" mass="34597">MHIFIYIIYVQGDSSTRIDYEYIAVDLSKGEQSSPEFLKLNPLSYVPVLVDEEMTRADSFAILMYLEEKYPRHPLLPKDPTKRAINYQIWSYERFDIGLPIADPERESFPVAEYWARSTVVKETSEGKGKGKISEEEATEGTWNEALKDKGKKKRKVIEEDNEELKGKGKEKAKGKEKGKKKGIEEDEDIGLTVEDLSVDKNYMDEKLGSCESVQWAQFHVNKGFAALEQLLVKYAGKYATGDEVSLADLFLAPQIHGSITRFNMDLTGYPLLLRVYKAYEILSAFQDAMPEKQPDAPKDIKGE</sequence>
<reference evidence="4" key="1">
    <citation type="submission" date="2023-02" db="EMBL/GenBank/DDBJ databases">
        <title>Genome of toxic invasive species Heracleum sosnowskyi carries increased number of genes despite the absence of recent whole-genome duplications.</title>
        <authorList>
            <person name="Schelkunov M."/>
            <person name="Shtratnikova V."/>
            <person name="Makarenko M."/>
            <person name="Klepikova A."/>
            <person name="Omelchenko D."/>
            <person name="Novikova G."/>
            <person name="Obukhova E."/>
            <person name="Bogdanov V."/>
            <person name="Penin A."/>
            <person name="Logacheva M."/>
        </authorList>
    </citation>
    <scope>NUCLEOTIDE SEQUENCE</scope>
    <source>
        <strain evidence="4">Hsosn_3</strain>
        <tissue evidence="4">Leaf</tissue>
    </source>
</reference>
<evidence type="ECO:0000313" key="5">
    <source>
        <dbReference type="Proteomes" id="UP001237642"/>
    </source>
</evidence>
<keyword evidence="5" id="KW-1185">Reference proteome</keyword>
<evidence type="ECO:0000259" key="3">
    <source>
        <dbReference type="PROSITE" id="PS50405"/>
    </source>
</evidence>
<dbReference type="Gene3D" id="1.20.1050.10">
    <property type="match status" value="1"/>
</dbReference>
<accession>A0AAD8MCK1</accession>
<dbReference type="GO" id="GO:0006559">
    <property type="term" value="P:L-phenylalanine catabolic process"/>
    <property type="evidence" value="ECO:0007669"/>
    <property type="project" value="TreeGrafter"/>
</dbReference>
<gene>
    <name evidence="4" type="ORF">POM88_036622</name>
</gene>
<dbReference type="PANTHER" id="PTHR42673:SF4">
    <property type="entry name" value="MALEYLACETOACETATE ISOMERASE"/>
    <property type="match status" value="1"/>
</dbReference>
<dbReference type="GO" id="GO:0006749">
    <property type="term" value="P:glutathione metabolic process"/>
    <property type="evidence" value="ECO:0007669"/>
    <property type="project" value="TreeGrafter"/>
</dbReference>
<dbReference type="InterPro" id="IPR036282">
    <property type="entry name" value="Glutathione-S-Trfase_C_sf"/>
</dbReference>
<feature type="domain" description="GST C-terminal" evidence="3">
    <location>
        <begin position="174"/>
        <end position="299"/>
    </location>
</feature>
<dbReference type="Gene3D" id="3.40.30.10">
    <property type="entry name" value="Glutaredoxin"/>
    <property type="match status" value="1"/>
</dbReference>
<dbReference type="GO" id="GO:0004364">
    <property type="term" value="F:glutathione transferase activity"/>
    <property type="evidence" value="ECO:0007669"/>
    <property type="project" value="TreeGrafter"/>
</dbReference>
<dbReference type="GO" id="GO:0016034">
    <property type="term" value="F:maleylacetoacetate isomerase activity"/>
    <property type="evidence" value="ECO:0007669"/>
    <property type="project" value="TreeGrafter"/>
</dbReference>
<feature type="region of interest" description="Disordered" evidence="1">
    <location>
        <begin position="125"/>
        <end position="184"/>
    </location>
</feature>
<dbReference type="SUPFAM" id="SSF52833">
    <property type="entry name" value="Thioredoxin-like"/>
    <property type="match status" value="1"/>
</dbReference>
<dbReference type="SUPFAM" id="SSF47616">
    <property type="entry name" value="GST C-terminal domain-like"/>
    <property type="match status" value="1"/>
</dbReference>
<dbReference type="InterPro" id="IPR004045">
    <property type="entry name" value="Glutathione_S-Trfase_N"/>
</dbReference>
<dbReference type="Pfam" id="PF14497">
    <property type="entry name" value="GST_C_3"/>
    <property type="match status" value="1"/>
</dbReference>
<evidence type="ECO:0000256" key="1">
    <source>
        <dbReference type="SAM" id="MobiDB-lite"/>
    </source>
</evidence>
<dbReference type="PROSITE" id="PS50404">
    <property type="entry name" value="GST_NTER"/>
    <property type="match status" value="1"/>
</dbReference>
<comment type="caution">
    <text evidence="4">The sequence shown here is derived from an EMBL/GenBank/DDBJ whole genome shotgun (WGS) entry which is preliminary data.</text>
</comment>
<evidence type="ECO:0008006" key="6">
    <source>
        <dbReference type="Google" id="ProtNLM"/>
    </source>
</evidence>
<dbReference type="PROSITE" id="PS50405">
    <property type="entry name" value="GST_CTER"/>
    <property type="match status" value="1"/>
</dbReference>
<dbReference type="EMBL" id="JAUIZM010000008">
    <property type="protein sequence ID" value="KAK1370530.1"/>
    <property type="molecule type" value="Genomic_DNA"/>
</dbReference>
<dbReference type="InterPro" id="IPR010987">
    <property type="entry name" value="Glutathione-S-Trfase_C-like"/>
</dbReference>
<name>A0AAD8MCK1_9APIA</name>